<comment type="caution">
    <text evidence="1">The sequence shown here is derived from an EMBL/GenBank/DDBJ whole genome shotgun (WGS) entry which is preliminary data.</text>
</comment>
<protein>
    <submittedName>
        <fullName evidence="1">Uncharacterized protein</fullName>
    </submittedName>
</protein>
<accession>A0A7C2YDE6</accession>
<gene>
    <name evidence="1" type="ORF">ENO36_01930</name>
</gene>
<proteinExistence type="predicted"/>
<name>A0A7C2YDE6_9CREN</name>
<reference evidence="1" key="1">
    <citation type="journal article" date="2020" name="mSystems">
        <title>Genome- and Community-Level Interaction Insights into Carbon Utilization and Element Cycling Functions of Hydrothermarchaeota in Hydrothermal Sediment.</title>
        <authorList>
            <person name="Zhou Z."/>
            <person name="Liu Y."/>
            <person name="Xu W."/>
            <person name="Pan J."/>
            <person name="Luo Z.H."/>
            <person name="Li M."/>
        </authorList>
    </citation>
    <scope>NUCLEOTIDE SEQUENCE [LARGE SCALE GENOMIC DNA]</scope>
    <source>
        <strain evidence="1">SpSt-1259</strain>
    </source>
</reference>
<dbReference type="AlphaFoldDB" id="A0A7C2YDE6"/>
<dbReference type="EMBL" id="DSFE01000045">
    <property type="protein sequence ID" value="HEU97599.1"/>
    <property type="molecule type" value="Genomic_DNA"/>
</dbReference>
<dbReference type="Proteomes" id="UP000885664">
    <property type="component" value="Unassembled WGS sequence"/>
</dbReference>
<sequence length="179" mass="20101">MSLALWSYAQSSTSQLKYQQQLQNSLLEAAMKVNLLKVYGDPSSGVSVYQLSYSPNSTVYAILLGIKGSSFFVDNQASLFIPKGGNSYVNLSDPSQWSSPPNIVDASYNIMIQPVYSSDTNYYSFDLWVGFSNVALYKLSFSSLPYILLKVVPSNQYTEVLVLLLKIGDKYWAFSYYYL</sequence>
<organism evidence="1">
    <name type="scientific">Fervidicoccus fontis</name>
    <dbReference type="NCBI Taxonomy" id="683846"/>
    <lineage>
        <taxon>Archaea</taxon>
        <taxon>Thermoproteota</taxon>
        <taxon>Thermoprotei</taxon>
        <taxon>Fervidicoccales</taxon>
        <taxon>Fervidicoccaceae</taxon>
        <taxon>Fervidicoccus</taxon>
    </lineage>
</organism>
<evidence type="ECO:0000313" key="1">
    <source>
        <dbReference type="EMBL" id="HEU97599.1"/>
    </source>
</evidence>